<keyword evidence="2" id="KW-1185">Reference proteome</keyword>
<gene>
    <name evidence="1" type="ORF">BC739_006569</name>
</gene>
<dbReference type="Gene3D" id="3.40.50.1000">
    <property type="entry name" value="HAD superfamily/HAD-like"/>
    <property type="match status" value="1"/>
</dbReference>
<dbReference type="Proteomes" id="UP000517916">
    <property type="component" value="Unassembled WGS sequence"/>
</dbReference>
<dbReference type="Gene3D" id="3.30.1240.10">
    <property type="match status" value="1"/>
</dbReference>
<dbReference type="PANTHER" id="PTHR10000:SF8">
    <property type="entry name" value="HAD SUPERFAMILY HYDROLASE-LIKE, TYPE 3"/>
    <property type="match status" value="1"/>
</dbReference>
<dbReference type="SUPFAM" id="SSF56784">
    <property type="entry name" value="HAD-like"/>
    <property type="match status" value="1"/>
</dbReference>
<dbReference type="EMBL" id="JACJID010000005">
    <property type="protein sequence ID" value="MBA8929351.1"/>
    <property type="molecule type" value="Genomic_DNA"/>
</dbReference>
<reference evidence="1 2" key="1">
    <citation type="submission" date="2020-08" db="EMBL/GenBank/DDBJ databases">
        <title>Genomic Encyclopedia of Archaeal and Bacterial Type Strains, Phase II (KMG-II): from individual species to whole genera.</title>
        <authorList>
            <person name="Goeker M."/>
        </authorList>
    </citation>
    <scope>NUCLEOTIDE SEQUENCE [LARGE SCALE GENOMIC DNA]</scope>
    <source>
        <strain evidence="1 2">DSM 43850</strain>
    </source>
</reference>
<dbReference type="PROSITE" id="PS01229">
    <property type="entry name" value="COF_2"/>
    <property type="match status" value="1"/>
</dbReference>
<dbReference type="InterPro" id="IPR036412">
    <property type="entry name" value="HAD-like_sf"/>
</dbReference>
<comment type="caution">
    <text evidence="1">The sequence shown here is derived from an EMBL/GenBank/DDBJ whole genome shotgun (WGS) entry which is preliminary data.</text>
</comment>
<dbReference type="Pfam" id="PF08282">
    <property type="entry name" value="Hydrolase_3"/>
    <property type="match status" value="2"/>
</dbReference>
<dbReference type="InterPro" id="IPR023214">
    <property type="entry name" value="HAD_sf"/>
</dbReference>
<protein>
    <submittedName>
        <fullName evidence="1">Hydroxymethylpyrimidine pyrophosphatase-like HAD family hydrolase</fullName>
    </submittedName>
</protein>
<proteinExistence type="predicted"/>
<dbReference type="RefSeq" id="WP_182839311.1">
    <property type="nucleotide sequence ID" value="NZ_BAAABQ010000093.1"/>
</dbReference>
<evidence type="ECO:0000313" key="1">
    <source>
        <dbReference type="EMBL" id="MBA8929351.1"/>
    </source>
</evidence>
<organism evidence="1 2">
    <name type="scientific">Kutzneria viridogrisea</name>
    <dbReference type="NCBI Taxonomy" id="47990"/>
    <lineage>
        <taxon>Bacteria</taxon>
        <taxon>Bacillati</taxon>
        <taxon>Actinomycetota</taxon>
        <taxon>Actinomycetes</taxon>
        <taxon>Pseudonocardiales</taxon>
        <taxon>Pseudonocardiaceae</taxon>
        <taxon>Kutzneria</taxon>
    </lineage>
</organism>
<dbReference type="PANTHER" id="PTHR10000">
    <property type="entry name" value="PHOSPHOSERINE PHOSPHATASE"/>
    <property type="match status" value="1"/>
</dbReference>
<sequence>MTSWRPDLVALDVDGTIIGSEGVISPAVRAAIDRVLAAGAHVVLSTGRTALGLRSVLDELALSNGVALCSNGAVRLELTTGVLTELATFDPKPVVQLLRKLIPGGEFSMEEPGRGNRVSSGYPKWSLTGTNREVDELELVGSPTTRLVAHWAGMTQLELAEVLLEHQLPEVTWTLDHGQDAWLTVVGEGISKASALEQVRVELGVSPLDTIAFGDGHNDIAMLRWAARGVAMGNASEEVRAAADEVTATVAEDGVARVLDQLFPEPGGTV</sequence>
<evidence type="ECO:0000313" key="2">
    <source>
        <dbReference type="Proteomes" id="UP000517916"/>
    </source>
</evidence>
<name>A0ABR6BR12_9PSEU</name>
<accession>A0ABR6BR12</accession>